<name>A0A1I1R7Z7_RUMAL</name>
<dbReference type="Proteomes" id="UP000182192">
    <property type="component" value="Unassembled WGS sequence"/>
</dbReference>
<evidence type="ECO:0000313" key="3">
    <source>
        <dbReference type="Proteomes" id="UP000182192"/>
    </source>
</evidence>
<organism evidence="2 3">
    <name type="scientific">Ruminococcus albus</name>
    <dbReference type="NCBI Taxonomy" id="1264"/>
    <lineage>
        <taxon>Bacteria</taxon>
        <taxon>Bacillati</taxon>
        <taxon>Bacillota</taxon>
        <taxon>Clostridia</taxon>
        <taxon>Eubacteriales</taxon>
        <taxon>Oscillospiraceae</taxon>
        <taxon>Ruminococcus</taxon>
    </lineage>
</organism>
<sequence length="202" mass="22719">MKRAENQLDAKQVLSVIEKFNTALDLLDAYDHQTLDKPKGNKAVYILDYDECRKVINEMKFASDSALFGNENDDSFKGSIANIYQEFGGVEIYPSLEEKAANLLYFVTKNHSFSDGNKRIAAAIFLYFLDQTLAALTIMIAESQPTEKEMMIKRYHELYGKITTFAGYTNNVTGIAAIYAGIPDFISGLCRKLCLSVLYISE</sequence>
<dbReference type="AlphaFoldDB" id="A0A1I1R7Z7"/>
<dbReference type="Gene3D" id="1.20.120.1870">
    <property type="entry name" value="Fic/DOC protein, Fido domain"/>
    <property type="match status" value="1"/>
</dbReference>
<dbReference type="InterPro" id="IPR003812">
    <property type="entry name" value="Fido"/>
</dbReference>
<feature type="domain" description="Fido" evidence="1">
    <location>
        <begin position="22"/>
        <end position="171"/>
    </location>
</feature>
<proteinExistence type="predicted"/>
<accession>A0A1I1R7Z7</accession>
<dbReference type="InterPro" id="IPR053737">
    <property type="entry name" value="Type_II_TA_Toxin"/>
</dbReference>
<evidence type="ECO:0000313" key="2">
    <source>
        <dbReference type="EMBL" id="SFD30277.1"/>
    </source>
</evidence>
<gene>
    <name evidence="2" type="ORF">SAMN02910406_03622</name>
</gene>
<protein>
    <submittedName>
        <fullName evidence="2">Fic/DOC family protein</fullName>
    </submittedName>
</protein>
<dbReference type="EMBL" id="FOKQ01000060">
    <property type="protein sequence ID" value="SFD30277.1"/>
    <property type="molecule type" value="Genomic_DNA"/>
</dbReference>
<dbReference type="Pfam" id="PF02661">
    <property type="entry name" value="Fic"/>
    <property type="match status" value="1"/>
</dbReference>
<dbReference type="PROSITE" id="PS51459">
    <property type="entry name" value="FIDO"/>
    <property type="match status" value="1"/>
</dbReference>
<reference evidence="2 3" key="1">
    <citation type="submission" date="2016-10" db="EMBL/GenBank/DDBJ databases">
        <authorList>
            <person name="de Groot N.N."/>
        </authorList>
    </citation>
    <scope>NUCLEOTIDE SEQUENCE [LARGE SCALE GENOMIC DNA]</scope>
    <source>
        <strain evidence="2 3">AR67</strain>
    </source>
</reference>
<evidence type="ECO:0000259" key="1">
    <source>
        <dbReference type="PROSITE" id="PS51459"/>
    </source>
</evidence>
<dbReference type="SUPFAM" id="SSF140931">
    <property type="entry name" value="Fic-like"/>
    <property type="match status" value="1"/>
</dbReference>
<dbReference type="InterPro" id="IPR036597">
    <property type="entry name" value="Fido-like_dom_sf"/>
</dbReference>